<feature type="transmembrane region" description="Helical" evidence="1">
    <location>
        <begin position="179"/>
        <end position="199"/>
    </location>
</feature>
<dbReference type="EMBL" id="SLXQ01000010">
    <property type="protein sequence ID" value="TCP48627.1"/>
    <property type="molecule type" value="Genomic_DNA"/>
</dbReference>
<feature type="transmembrane region" description="Helical" evidence="1">
    <location>
        <begin position="313"/>
        <end position="333"/>
    </location>
</feature>
<keyword evidence="1" id="KW-0472">Membrane</keyword>
<dbReference type="Proteomes" id="UP000294911">
    <property type="component" value="Unassembled WGS sequence"/>
</dbReference>
<feature type="transmembrane region" description="Helical" evidence="1">
    <location>
        <begin position="144"/>
        <end position="167"/>
    </location>
</feature>
<gene>
    <name evidence="2" type="ORF">EV191_110187</name>
</gene>
<feature type="transmembrane region" description="Helical" evidence="1">
    <location>
        <begin position="445"/>
        <end position="469"/>
    </location>
</feature>
<feature type="transmembrane region" description="Helical" evidence="1">
    <location>
        <begin position="38"/>
        <end position="57"/>
    </location>
</feature>
<accession>A0A4R2QHI4</accession>
<dbReference type="AlphaFoldDB" id="A0A4R2QHI4"/>
<dbReference type="OrthoDB" id="2014935at2"/>
<name>A0A4R2QHI4_9PSEU</name>
<feature type="transmembrane region" description="Helical" evidence="1">
    <location>
        <begin position="410"/>
        <end position="433"/>
    </location>
</feature>
<dbReference type="RefSeq" id="WP_132878894.1">
    <property type="nucleotide sequence ID" value="NZ_SLXQ01000010.1"/>
</dbReference>
<keyword evidence="1" id="KW-1133">Transmembrane helix</keyword>
<feature type="transmembrane region" description="Helical" evidence="1">
    <location>
        <begin position="353"/>
        <end position="378"/>
    </location>
</feature>
<evidence type="ECO:0000313" key="3">
    <source>
        <dbReference type="Proteomes" id="UP000294911"/>
    </source>
</evidence>
<sequence>MSTMTMSRPAAQAPGRQNSLAGTGTLIRFMLRRDRVRIPVWLIVFALVPIGTLSSFAEAYPSAADRMATAQSMNSPAALAMLGPAHYFADYNSGSMLMHQLFAFTAMAVGLMSVLLVVRHTRTEEETGRAELVRATVVGRHANTAAALIVAFATNVVLGLLIAASTATSDMDGITTSGALLFGAAHTAVGIVFAALAAVTVQITGYSRGASGMALAGIGVAYVLRAAGDVGENGLSWVSPIGWGQRTWVFVDGRWWPLLLSVALTVVLTVLAVILSTRRDVGSGLRQARPGSPAASDLLVKPFGLALRLHRGMLIGFTVTVALLAVAYGSIFGDIDEMLGSVTALSDALAEQGGVLIEAFLSMVMLVTAVTVAIYAVLATNRMRAEELAGRAEPVLALPLSRTRWVGSHLAVTLLGSAVMQLIGGALLGYFAADATGDGALFGKSIAAAAAYLPALWCTIGLVVLLYGLRPQWIGLGWLVPVWAFGIGYLGNILGLPTWLAKLSPFGHVPEMPSEEFSLPPVLALTAIAVALIAIGLAGLKRRSINVV</sequence>
<evidence type="ECO:0000256" key="1">
    <source>
        <dbReference type="SAM" id="Phobius"/>
    </source>
</evidence>
<reference evidence="2 3" key="1">
    <citation type="submission" date="2019-03" db="EMBL/GenBank/DDBJ databases">
        <title>Genomic Encyclopedia of Type Strains, Phase IV (KMG-IV): sequencing the most valuable type-strain genomes for metagenomic binning, comparative biology and taxonomic classification.</title>
        <authorList>
            <person name="Goeker M."/>
        </authorList>
    </citation>
    <scope>NUCLEOTIDE SEQUENCE [LARGE SCALE GENOMIC DNA]</scope>
    <source>
        <strain evidence="2 3">DSM 45765</strain>
    </source>
</reference>
<feature type="transmembrane region" description="Helical" evidence="1">
    <location>
        <begin position="97"/>
        <end position="118"/>
    </location>
</feature>
<organism evidence="2 3">
    <name type="scientific">Tamaricihabitans halophyticus</name>
    <dbReference type="NCBI Taxonomy" id="1262583"/>
    <lineage>
        <taxon>Bacteria</taxon>
        <taxon>Bacillati</taxon>
        <taxon>Actinomycetota</taxon>
        <taxon>Actinomycetes</taxon>
        <taxon>Pseudonocardiales</taxon>
        <taxon>Pseudonocardiaceae</taxon>
        <taxon>Tamaricihabitans</taxon>
    </lineage>
</organism>
<evidence type="ECO:0000313" key="2">
    <source>
        <dbReference type="EMBL" id="TCP48627.1"/>
    </source>
</evidence>
<feature type="transmembrane region" description="Helical" evidence="1">
    <location>
        <begin position="519"/>
        <end position="540"/>
    </location>
</feature>
<comment type="caution">
    <text evidence="2">The sequence shown here is derived from an EMBL/GenBank/DDBJ whole genome shotgun (WGS) entry which is preliminary data.</text>
</comment>
<protein>
    <submittedName>
        <fullName evidence="2">ABC-2 type transport system permease protein</fullName>
    </submittedName>
</protein>
<keyword evidence="3" id="KW-1185">Reference proteome</keyword>
<feature type="transmembrane region" description="Helical" evidence="1">
    <location>
        <begin position="211"/>
        <end position="228"/>
    </location>
</feature>
<feature type="transmembrane region" description="Helical" evidence="1">
    <location>
        <begin position="255"/>
        <end position="276"/>
    </location>
</feature>
<proteinExistence type="predicted"/>
<keyword evidence="1" id="KW-0812">Transmembrane</keyword>
<feature type="transmembrane region" description="Helical" evidence="1">
    <location>
        <begin position="476"/>
        <end position="499"/>
    </location>
</feature>